<proteinExistence type="predicted"/>
<keyword evidence="3" id="KW-1185">Reference proteome</keyword>
<feature type="region of interest" description="Disordered" evidence="1">
    <location>
        <begin position="195"/>
        <end position="278"/>
    </location>
</feature>
<feature type="compositionally biased region" description="Polar residues" evidence="1">
    <location>
        <begin position="212"/>
        <end position="226"/>
    </location>
</feature>
<feature type="region of interest" description="Disordered" evidence="1">
    <location>
        <begin position="88"/>
        <end position="123"/>
    </location>
</feature>
<evidence type="ECO:0000313" key="3">
    <source>
        <dbReference type="Proteomes" id="UP001149165"/>
    </source>
</evidence>
<dbReference type="Proteomes" id="UP001149165">
    <property type="component" value="Unassembled WGS sequence"/>
</dbReference>
<name>A0A9W9F5G5_9EURO</name>
<protein>
    <submittedName>
        <fullName evidence="2">Uncharacterized protein</fullName>
    </submittedName>
</protein>
<dbReference type="AlphaFoldDB" id="A0A9W9F5G5"/>
<accession>A0A9W9F5G5</accession>
<reference evidence="2" key="1">
    <citation type="submission" date="2022-11" db="EMBL/GenBank/DDBJ databases">
        <authorList>
            <person name="Petersen C."/>
        </authorList>
    </citation>
    <scope>NUCLEOTIDE SEQUENCE</scope>
    <source>
        <strain evidence="2">IBT 30069</strain>
    </source>
</reference>
<dbReference type="OrthoDB" id="4352523at2759"/>
<evidence type="ECO:0000256" key="1">
    <source>
        <dbReference type="SAM" id="MobiDB-lite"/>
    </source>
</evidence>
<feature type="compositionally biased region" description="Polar residues" evidence="1">
    <location>
        <begin position="34"/>
        <end position="44"/>
    </location>
</feature>
<organism evidence="2 3">
    <name type="scientific">Penicillium angulare</name>
    <dbReference type="NCBI Taxonomy" id="116970"/>
    <lineage>
        <taxon>Eukaryota</taxon>
        <taxon>Fungi</taxon>
        <taxon>Dikarya</taxon>
        <taxon>Ascomycota</taxon>
        <taxon>Pezizomycotina</taxon>
        <taxon>Eurotiomycetes</taxon>
        <taxon>Eurotiomycetidae</taxon>
        <taxon>Eurotiales</taxon>
        <taxon>Aspergillaceae</taxon>
        <taxon>Penicillium</taxon>
    </lineage>
</organism>
<sequence>MSESYSDYVTEDIPRGLADPFLGDLPGELPENVSGDTLTGSISPDATRLNEFPQQCVSHIGEQNMNTCATPMPVPVDPEIRPVAESHRSAAKIDAATPASPVPTKRAKRVSAPFKEPKNLPQESGLLDQDDILKLISYTPNIRKKYSPYFTTSGHIRAEWYPLLFERDANGGLTLPESIIASNVPNWSNKLRTYESTKRAPSASKSTSPAANQQQPLKRPASQTVKRPSKRVAKTPDPGGEEGPVARMEDLGKLSAMPTAASPSDNMVRPNEVPASAPSKEQLFADRATHGHPQIPQQIPSLSYNPMQSGFAPSQTHSAACLNTPRLENFTSSPNLAFDTVPNLAQGLYQIEFLQKDWVEGFIRWINSRVQQLHMVLAEASEAGRSHEYQTHLTHLINALYQLRMALLRLDSFLRAEAIMQ</sequence>
<gene>
    <name evidence="2" type="ORF">N7456_009758</name>
</gene>
<evidence type="ECO:0000313" key="2">
    <source>
        <dbReference type="EMBL" id="KAJ5093897.1"/>
    </source>
</evidence>
<reference evidence="2" key="2">
    <citation type="journal article" date="2023" name="IMA Fungus">
        <title>Comparative genomic study of the Penicillium genus elucidates a diverse pangenome and 15 lateral gene transfer events.</title>
        <authorList>
            <person name="Petersen C."/>
            <person name="Sorensen T."/>
            <person name="Nielsen M.R."/>
            <person name="Sondergaard T.E."/>
            <person name="Sorensen J.L."/>
            <person name="Fitzpatrick D.A."/>
            <person name="Frisvad J.C."/>
            <person name="Nielsen K.L."/>
        </authorList>
    </citation>
    <scope>NUCLEOTIDE SEQUENCE</scope>
    <source>
        <strain evidence="2">IBT 30069</strain>
    </source>
</reference>
<feature type="region of interest" description="Disordered" evidence="1">
    <location>
        <begin position="19"/>
        <end position="44"/>
    </location>
</feature>
<dbReference type="EMBL" id="JAPQKH010000006">
    <property type="protein sequence ID" value="KAJ5093897.1"/>
    <property type="molecule type" value="Genomic_DNA"/>
</dbReference>
<comment type="caution">
    <text evidence="2">The sequence shown here is derived from an EMBL/GenBank/DDBJ whole genome shotgun (WGS) entry which is preliminary data.</text>
</comment>
<feature type="compositionally biased region" description="Low complexity" evidence="1">
    <location>
        <begin position="199"/>
        <end position="211"/>
    </location>
</feature>